<dbReference type="AlphaFoldDB" id="A0A410NZJ9"/>
<feature type="transmembrane region" description="Helical" evidence="1">
    <location>
        <begin position="57"/>
        <end position="76"/>
    </location>
</feature>
<dbReference type="Proteomes" id="UP000287388">
    <property type="component" value="Chromosome"/>
</dbReference>
<keyword evidence="1" id="KW-0472">Membrane</keyword>
<feature type="transmembrane region" description="Helical" evidence="1">
    <location>
        <begin position="108"/>
        <end position="127"/>
    </location>
</feature>
<dbReference type="KEGG" id="bdm:EQG53_13285"/>
<evidence type="ECO:0000313" key="2">
    <source>
        <dbReference type="EMBL" id="QAT15241.1"/>
    </source>
</evidence>
<keyword evidence="5" id="KW-1185">Reference proteome</keyword>
<gene>
    <name evidence="2" type="ORF">EQG53_13285</name>
    <name evidence="3" type="ORF">I6H83_09180</name>
</gene>
<proteinExistence type="predicted"/>
<evidence type="ECO:0000256" key="1">
    <source>
        <dbReference type="SAM" id="Phobius"/>
    </source>
</evidence>
<evidence type="ECO:0000313" key="5">
    <source>
        <dbReference type="Proteomes" id="UP000596117"/>
    </source>
</evidence>
<protein>
    <submittedName>
        <fullName evidence="2">Uncharacterized protein</fullName>
    </submittedName>
</protein>
<evidence type="ECO:0000313" key="4">
    <source>
        <dbReference type="Proteomes" id="UP000287388"/>
    </source>
</evidence>
<feature type="transmembrane region" description="Helical" evidence="1">
    <location>
        <begin position="83"/>
        <end position="102"/>
    </location>
</feature>
<reference evidence="3 5" key="2">
    <citation type="submission" date="2020-12" db="EMBL/GenBank/DDBJ databases">
        <title>FDA dAtabase for Regulatory Grade micrObial Sequences (FDA-ARGOS): Supporting development and validation of Infectious Disease Dx tests.</title>
        <authorList>
            <person name="Kerrigan L."/>
            <person name="Long C."/>
            <person name="Tallon L."/>
            <person name="Sadzewicz L."/>
            <person name="Zhao X."/>
            <person name="Boylan J."/>
            <person name="Ott S."/>
            <person name="Bowen H."/>
            <person name="Vavikolanu K."/>
            <person name="Mehta A."/>
            <person name="Aluvathingal J."/>
            <person name="Nadendla S."/>
            <person name="Yan Y."/>
            <person name="Sichtig H."/>
        </authorList>
    </citation>
    <scope>NUCLEOTIDE SEQUENCE [LARGE SCALE GENOMIC DNA]</scope>
    <source>
        <strain evidence="3 5">FDAARGOS_1026</strain>
    </source>
</reference>
<accession>A0A410NZJ9</accession>
<sequence length="174" mass="19492">MMIRVMIFNAFYITTCLYALVRGGAAERAGAVILIANFQLSHWLISPLPDRYGQTEWGMFAVDGGTFFALFGVALISNRFWPLWMTAVQGVVAFSHFASFRADIIPIAYGNAVALWSYVLLAMLGVATRRHQRRLGRFGFDPSWVWQDPAAYFAARRSDEARAARTASERASAR</sequence>
<dbReference type="RefSeq" id="WP_128720136.1">
    <property type="nucleotide sequence ID" value="NZ_BJNC01000036.1"/>
</dbReference>
<dbReference type="Proteomes" id="UP000596117">
    <property type="component" value="Chromosome"/>
</dbReference>
<organism evidence="2 4">
    <name type="scientific">Brevundimonas diminuta</name>
    <name type="common">Pseudomonas diminuta</name>
    <dbReference type="NCBI Taxonomy" id="293"/>
    <lineage>
        <taxon>Bacteria</taxon>
        <taxon>Pseudomonadati</taxon>
        <taxon>Pseudomonadota</taxon>
        <taxon>Alphaproteobacteria</taxon>
        <taxon>Caulobacterales</taxon>
        <taxon>Caulobacteraceae</taxon>
        <taxon>Brevundimonas</taxon>
    </lineage>
</organism>
<reference evidence="2 4" key="1">
    <citation type="submission" date="2019-01" db="EMBL/GenBank/DDBJ databases">
        <title>Brevundimonas diminuta Genome sequencing and assembly.</title>
        <authorList>
            <person name="Chen H."/>
        </authorList>
    </citation>
    <scope>NUCLEOTIDE SEQUENCE [LARGE SCALE GENOMIC DNA]</scope>
    <source>
        <strain evidence="2">ATCC</strain>
        <strain evidence="4">ATCC(B) 19146</strain>
    </source>
</reference>
<dbReference type="EMBL" id="CP035093">
    <property type="protein sequence ID" value="QAT15241.1"/>
    <property type="molecule type" value="Genomic_DNA"/>
</dbReference>
<keyword evidence="1" id="KW-1133">Transmembrane helix</keyword>
<evidence type="ECO:0000313" key="3">
    <source>
        <dbReference type="EMBL" id="QQB87375.1"/>
    </source>
</evidence>
<name>A0A410NZJ9_BREDI</name>
<dbReference type="EMBL" id="CP066026">
    <property type="protein sequence ID" value="QQB87375.1"/>
    <property type="molecule type" value="Genomic_DNA"/>
</dbReference>
<keyword evidence="1" id="KW-0812">Transmembrane</keyword>